<dbReference type="InterPro" id="IPR051973">
    <property type="entry name" value="tRNA_Anticodon_Mtase-Reg"/>
</dbReference>
<evidence type="ECO:0000256" key="3">
    <source>
        <dbReference type="ARBA" id="ARBA00022574"/>
    </source>
</evidence>
<keyword evidence="5" id="KW-0677">Repeat</keyword>
<keyword evidence="3" id="KW-0853">WD repeat</keyword>
<comment type="subcellular location">
    <subcellularLocation>
        <location evidence="1">Cytoplasm</location>
    </subcellularLocation>
</comment>
<reference evidence="8" key="1">
    <citation type="submission" date="2017-02" db="EMBL/GenBank/DDBJ databases">
        <authorList>
            <person name="Tafer H."/>
            <person name="Lopandic K."/>
        </authorList>
    </citation>
    <scope>NUCLEOTIDE SEQUENCE [LARGE SCALE GENOMIC DNA]</scope>
    <source>
        <strain evidence="8">CBS 366.77</strain>
    </source>
</reference>
<evidence type="ECO:0000256" key="4">
    <source>
        <dbReference type="ARBA" id="ARBA00022694"/>
    </source>
</evidence>
<evidence type="ECO:0000313" key="7">
    <source>
        <dbReference type="EMBL" id="RJE23683.1"/>
    </source>
</evidence>
<dbReference type="GO" id="GO:0005737">
    <property type="term" value="C:cytoplasm"/>
    <property type="evidence" value="ECO:0007669"/>
    <property type="project" value="UniProtKB-SubCell"/>
</dbReference>
<dbReference type="Proteomes" id="UP000266188">
    <property type="component" value="Unassembled WGS sequence"/>
</dbReference>
<dbReference type="STRING" id="2070753.A0A3A2ZN36"/>
<dbReference type="EMBL" id="MVGC01000109">
    <property type="protein sequence ID" value="RJE23683.1"/>
    <property type="molecule type" value="Genomic_DNA"/>
</dbReference>
<dbReference type="OrthoDB" id="5594999at2759"/>
<dbReference type="Gene3D" id="2.130.10.10">
    <property type="entry name" value="YVTN repeat-like/Quinoprotein amine dehydrogenase"/>
    <property type="match status" value="3"/>
</dbReference>
<comment type="similarity">
    <text evidence="6">Belongs to the WD repeat WDR6 family.</text>
</comment>
<evidence type="ECO:0000256" key="1">
    <source>
        <dbReference type="ARBA" id="ARBA00004496"/>
    </source>
</evidence>
<dbReference type="SUPFAM" id="SSF50978">
    <property type="entry name" value="WD40 repeat-like"/>
    <property type="match status" value="1"/>
</dbReference>
<keyword evidence="8" id="KW-1185">Reference proteome</keyword>
<gene>
    <name evidence="7" type="ORF">PHISCL_03978</name>
</gene>
<dbReference type="SMART" id="SM00320">
    <property type="entry name" value="WD40"/>
    <property type="match status" value="6"/>
</dbReference>
<proteinExistence type="inferred from homology"/>
<organism evidence="7 8">
    <name type="scientific">Aspergillus sclerotialis</name>
    <dbReference type="NCBI Taxonomy" id="2070753"/>
    <lineage>
        <taxon>Eukaryota</taxon>
        <taxon>Fungi</taxon>
        <taxon>Dikarya</taxon>
        <taxon>Ascomycota</taxon>
        <taxon>Pezizomycotina</taxon>
        <taxon>Eurotiomycetes</taxon>
        <taxon>Eurotiomycetidae</taxon>
        <taxon>Eurotiales</taxon>
        <taxon>Aspergillaceae</taxon>
        <taxon>Aspergillus</taxon>
        <taxon>Aspergillus subgen. Polypaecilum</taxon>
    </lineage>
</organism>
<dbReference type="PANTHER" id="PTHR14344:SF3">
    <property type="entry name" value="WD REPEAT-CONTAINING PROTEIN 6"/>
    <property type="match status" value="1"/>
</dbReference>
<keyword evidence="2" id="KW-0963">Cytoplasm</keyword>
<comment type="caution">
    <text evidence="7">The sequence shown here is derived from an EMBL/GenBank/DDBJ whole genome shotgun (WGS) entry which is preliminary data.</text>
</comment>
<evidence type="ECO:0000256" key="2">
    <source>
        <dbReference type="ARBA" id="ARBA00022490"/>
    </source>
</evidence>
<keyword evidence="4" id="KW-0819">tRNA processing</keyword>
<accession>A0A3A2ZN36</accession>
<dbReference type="InterPro" id="IPR015943">
    <property type="entry name" value="WD40/YVTN_repeat-like_dom_sf"/>
</dbReference>
<evidence type="ECO:0000256" key="5">
    <source>
        <dbReference type="ARBA" id="ARBA00022737"/>
    </source>
</evidence>
<dbReference type="PANTHER" id="PTHR14344">
    <property type="entry name" value="WD REPEAT PROTEIN"/>
    <property type="match status" value="1"/>
</dbReference>
<evidence type="ECO:0000256" key="6">
    <source>
        <dbReference type="ARBA" id="ARBA00038255"/>
    </source>
</evidence>
<protein>
    <submittedName>
        <fullName evidence="7">WD repeat protein</fullName>
    </submittedName>
</protein>
<dbReference type="InterPro" id="IPR001680">
    <property type="entry name" value="WD40_rpt"/>
</dbReference>
<dbReference type="AlphaFoldDB" id="A0A3A2ZN36"/>
<name>A0A3A2ZN36_9EURO</name>
<dbReference type="InterPro" id="IPR036322">
    <property type="entry name" value="WD40_repeat_dom_sf"/>
</dbReference>
<evidence type="ECO:0000313" key="8">
    <source>
        <dbReference type="Proteomes" id="UP000266188"/>
    </source>
</evidence>
<sequence length="884" mass="96506">MTGLLGYGTYPIANASPVVIRLLIQQTALNFGVLDLVQTILNTLKLDQSLALRKLLVTFHESGDFQLRQVSSFHNHTGKNIFCLDMYRASREAIIHTGGADGALKTLRINEHDTANRLTDGTSTLPDSRHSPKPKSRYLFRKYSLVSSDCFLAAGVQGEIQLGRLIFEKEAKSASNFQVITETLCVDEDLRSFSAIASLPNKGLVLLGNAKGLIRLYNHNNRSLSVVTQVDQKILGLYAAGSESHSPLSNSSLLSFVTSYVQDFTASLFIISAESSSSDMHVNSITLHLPVHFEINCVSLICSNQCLVLGSRRGALAIYLVSNSGQPLQPLTVIRRVHGDHIMSGVTQITPFWQFTSDNDTITEYFLTCGRDGQYCVHEMKVSKSLENPMSHKIVHHSNPPLGTIIAGAYFDKVSEDLMLYGFHHKNFVLWNETVHTEVLTIDCGGARGNWSIHPSDGTTGGMLLWSQGPALNAYRLPTDSSRPIRAGVHGREIKSMEVLNTPDKNKTIFATGSEDTTVRIFTPIHSQSESTWGSFKCLRVLKQLASLQQVSFSKNGKFLFISGGLEEFCIWKICLIPVFGLAGCLVASSPKNDSNSDLRVTSFDILDVDEPGSEDSFLICLTLSNSTIKIFHFSSSAKDGFTLLARGTYTSNCLTQARFLRKNSTMSLITTCTDGHFALWSLTPLLKPLYTLTSPTLSTKQQFSPAIIAPENIEYDSRYQIHSNSIKSMEITHLSDTLTLIAAGGDDNAVSLSLVSTDFIASDLNASVMTVSIPDAHAASVTAVKVLSQTVTDNTTTVHIASSGNDHQVKIWSVVVDPQKDGTECMNVKNVANEYSNVADISSLDVIYGDADGASTLLDGNGNSKLLVCGVGMEMLRIKPCRL</sequence>
<dbReference type="GO" id="GO:0030488">
    <property type="term" value="P:tRNA methylation"/>
    <property type="evidence" value="ECO:0007669"/>
    <property type="project" value="TreeGrafter"/>
</dbReference>